<comment type="pathway">
    <text evidence="1 8">Cofactor biosynthesis; tetrahydrofolate biosynthesis; 5,6,7,8-tetrahydrofolate from 7,8-dihydrofolate: step 1/1.</text>
</comment>
<evidence type="ECO:0000256" key="6">
    <source>
        <dbReference type="ARBA" id="ARBA00023002"/>
    </source>
</evidence>
<comment type="catalytic activity">
    <reaction evidence="8">
        <text>(6S)-5,6,7,8-tetrahydrofolate + NADP(+) = 7,8-dihydrofolate + NADPH + H(+)</text>
        <dbReference type="Rhea" id="RHEA:15009"/>
        <dbReference type="ChEBI" id="CHEBI:15378"/>
        <dbReference type="ChEBI" id="CHEBI:57451"/>
        <dbReference type="ChEBI" id="CHEBI:57453"/>
        <dbReference type="ChEBI" id="CHEBI:57783"/>
        <dbReference type="ChEBI" id="CHEBI:58349"/>
        <dbReference type="EC" id="1.5.1.3"/>
    </reaction>
</comment>
<evidence type="ECO:0000256" key="5">
    <source>
        <dbReference type="ARBA" id="ARBA00022857"/>
    </source>
</evidence>
<dbReference type="GO" id="GO:0046452">
    <property type="term" value="P:dihydrofolate metabolic process"/>
    <property type="evidence" value="ECO:0007669"/>
    <property type="project" value="TreeGrafter"/>
</dbReference>
<comment type="function">
    <text evidence="7 8">Key enzyme in folate metabolism. Catalyzes an essential reaction for de novo glycine and purine synthesis, and for DNA precursor synthesis.</text>
</comment>
<dbReference type="GO" id="GO:0005829">
    <property type="term" value="C:cytosol"/>
    <property type="evidence" value="ECO:0007669"/>
    <property type="project" value="TreeGrafter"/>
</dbReference>
<organism evidence="10 11">
    <name type="scientific">Paenibacillus montaniterrae</name>
    <dbReference type="NCBI Taxonomy" id="429341"/>
    <lineage>
        <taxon>Bacteria</taxon>
        <taxon>Bacillati</taxon>
        <taxon>Bacillota</taxon>
        <taxon>Bacilli</taxon>
        <taxon>Bacillales</taxon>
        <taxon>Paenibacillaceae</taxon>
        <taxon>Paenibacillus</taxon>
    </lineage>
</organism>
<dbReference type="FunFam" id="3.40.430.10:FF:000001">
    <property type="entry name" value="Dihydrofolate reductase"/>
    <property type="match status" value="1"/>
</dbReference>
<dbReference type="PIRSF" id="PIRSF000194">
    <property type="entry name" value="DHFR"/>
    <property type="match status" value="1"/>
</dbReference>
<evidence type="ECO:0000256" key="2">
    <source>
        <dbReference type="ARBA" id="ARBA00009539"/>
    </source>
</evidence>
<reference evidence="10" key="1">
    <citation type="submission" date="2021-03" db="EMBL/GenBank/DDBJ databases">
        <title>Antimicrobial resistance genes in bacteria isolated from Japanese honey, and their potential for conferring macrolide and lincosamide resistance in the American foulbrood pathogen Paenibacillus larvae.</title>
        <authorList>
            <person name="Okamoto M."/>
            <person name="Kumagai M."/>
            <person name="Kanamori H."/>
            <person name="Takamatsu D."/>
        </authorList>
    </citation>
    <scope>NUCLEOTIDE SEQUENCE</scope>
    <source>
        <strain evidence="10">J40TS1</strain>
    </source>
</reference>
<dbReference type="InterPro" id="IPR012259">
    <property type="entry name" value="DHFR"/>
</dbReference>
<keyword evidence="4 8" id="KW-0554">One-carbon metabolism</keyword>
<evidence type="ECO:0000313" key="11">
    <source>
        <dbReference type="Proteomes" id="UP000683139"/>
    </source>
</evidence>
<dbReference type="RefSeq" id="WP_213513073.1">
    <property type="nucleotide sequence ID" value="NZ_BOSE01000001.1"/>
</dbReference>
<keyword evidence="5 8" id="KW-0521">NADP</keyword>
<evidence type="ECO:0000313" key="10">
    <source>
        <dbReference type="EMBL" id="GIP14889.1"/>
    </source>
</evidence>
<evidence type="ECO:0000256" key="3">
    <source>
        <dbReference type="ARBA" id="ARBA00012856"/>
    </source>
</evidence>
<dbReference type="GO" id="GO:0046654">
    <property type="term" value="P:tetrahydrofolate biosynthetic process"/>
    <property type="evidence" value="ECO:0007669"/>
    <property type="project" value="InterPro"/>
</dbReference>
<dbReference type="PANTHER" id="PTHR48069:SF3">
    <property type="entry name" value="DIHYDROFOLATE REDUCTASE"/>
    <property type="match status" value="1"/>
</dbReference>
<proteinExistence type="inferred from homology"/>
<dbReference type="InterPro" id="IPR001796">
    <property type="entry name" value="DHFR_dom"/>
</dbReference>
<evidence type="ECO:0000259" key="9">
    <source>
        <dbReference type="PROSITE" id="PS51330"/>
    </source>
</evidence>
<dbReference type="GO" id="GO:0046655">
    <property type="term" value="P:folic acid metabolic process"/>
    <property type="evidence" value="ECO:0007669"/>
    <property type="project" value="TreeGrafter"/>
</dbReference>
<keyword evidence="6 8" id="KW-0560">Oxidoreductase</keyword>
<dbReference type="Pfam" id="PF00186">
    <property type="entry name" value="DHFR_1"/>
    <property type="match status" value="1"/>
</dbReference>
<dbReference type="GO" id="GO:0070401">
    <property type="term" value="F:NADP+ binding"/>
    <property type="evidence" value="ECO:0007669"/>
    <property type="project" value="UniProtKB-ARBA"/>
</dbReference>
<dbReference type="EMBL" id="BOSE01000001">
    <property type="protein sequence ID" value="GIP14889.1"/>
    <property type="molecule type" value="Genomic_DNA"/>
</dbReference>
<evidence type="ECO:0000256" key="7">
    <source>
        <dbReference type="ARBA" id="ARBA00025067"/>
    </source>
</evidence>
<dbReference type="AlphaFoldDB" id="A0A920CXB6"/>
<comment type="similarity">
    <text evidence="2 8">Belongs to the dihydrofolate reductase family.</text>
</comment>
<dbReference type="EC" id="1.5.1.3" evidence="3 8"/>
<sequence>MTVSLIAAMSRERAIGADNKMLWHLPKELAHFKRTTLNKTVLMGRKTYESLGKPLPNRHNVILTRQTGLQIEGCDIVHSVEEALQKYGDGELMITGGGEIYQLFMPIADRLYLTEVDVNIANADAFFPEFDENQFQLISSEKVEKDEKNKYSFTIHTYDRVK</sequence>
<dbReference type="InterPro" id="IPR024072">
    <property type="entry name" value="DHFR-like_dom_sf"/>
</dbReference>
<dbReference type="Proteomes" id="UP000683139">
    <property type="component" value="Unassembled WGS sequence"/>
</dbReference>
<evidence type="ECO:0000256" key="4">
    <source>
        <dbReference type="ARBA" id="ARBA00022563"/>
    </source>
</evidence>
<evidence type="ECO:0000256" key="8">
    <source>
        <dbReference type="PIRNR" id="PIRNR000194"/>
    </source>
</evidence>
<dbReference type="PRINTS" id="PR00070">
    <property type="entry name" value="DHFR"/>
</dbReference>
<dbReference type="Gene3D" id="3.40.430.10">
    <property type="entry name" value="Dihydrofolate Reductase, subunit A"/>
    <property type="match status" value="1"/>
</dbReference>
<gene>
    <name evidence="10" type="primary">folA</name>
    <name evidence="10" type="ORF">J40TS1_05310</name>
</gene>
<dbReference type="PANTHER" id="PTHR48069">
    <property type="entry name" value="DIHYDROFOLATE REDUCTASE"/>
    <property type="match status" value="1"/>
</dbReference>
<dbReference type="PROSITE" id="PS51330">
    <property type="entry name" value="DHFR_2"/>
    <property type="match status" value="1"/>
</dbReference>
<keyword evidence="11" id="KW-1185">Reference proteome</keyword>
<evidence type="ECO:0000256" key="1">
    <source>
        <dbReference type="ARBA" id="ARBA00004903"/>
    </source>
</evidence>
<dbReference type="SUPFAM" id="SSF53597">
    <property type="entry name" value="Dihydrofolate reductase-like"/>
    <property type="match status" value="1"/>
</dbReference>
<dbReference type="GO" id="GO:0004146">
    <property type="term" value="F:dihydrofolate reductase activity"/>
    <property type="evidence" value="ECO:0007669"/>
    <property type="project" value="UniProtKB-EC"/>
</dbReference>
<comment type="caution">
    <text evidence="10">The sequence shown here is derived from an EMBL/GenBank/DDBJ whole genome shotgun (WGS) entry which is preliminary data.</text>
</comment>
<dbReference type="GO" id="GO:0006730">
    <property type="term" value="P:one-carbon metabolic process"/>
    <property type="evidence" value="ECO:0007669"/>
    <property type="project" value="UniProtKB-KW"/>
</dbReference>
<name>A0A920CXB6_9BACL</name>
<dbReference type="CDD" id="cd00209">
    <property type="entry name" value="DHFR"/>
    <property type="match status" value="1"/>
</dbReference>
<feature type="domain" description="DHFR" evidence="9">
    <location>
        <begin position="2"/>
        <end position="160"/>
    </location>
</feature>
<accession>A0A920CXB6</accession>
<protein>
    <recommendedName>
        <fullName evidence="3 8">Dihydrofolate reductase</fullName>
        <ecNumber evidence="3 8">1.5.1.3</ecNumber>
    </recommendedName>
</protein>